<organism evidence="1 2">
    <name type="scientific">Dendrobium chrysotoxum</name>
    <name type="common">Orchid</name>
    <dbReference type="NCBI Taxonomy" id="161865"/>
    <lineage>
        <taxon>Eukaryota</taxon>
        <taxon>Viridiplantae</taxon>
        <taxon>Streptophyta</taxon>
        <taxon>Embryophyta</taxon>
        <taxon>Tracheophyta</taxon>
        <taxon>Spermatophyta</taxon>
        <taxon>Magnoliopsida</taxon>
        <taxon>Liliopsida</taxon>
        <taxon>Asparagales</taxon>
        <taxon>Orchidaceae</taxon>
        <taxon>Epidendroideae</taxon>
        <taxon>Malaxideae</taxon>
        <taxon>Dendrobiinae</taxon>
        <taxon>Dendrobium</taxon>
    </lineage>
</organism>
<sequence length="202" mass="23195">MIIRSLEPEVKIVVDRNPIKTSFEEWARPGHFSRTIANGPDTTTWIWNLHDDAHDFDSHTSDLEEISRKVFSAHFGQLSIIFLWLSGMYFHGASFSNYEAWLSDPTHIAPSAQIDIKGVRSEFQLGLDQICVLIFGGEEAYTKTSFPPPGEAENLNSFCFLLKRVENPDSFCFHLKRAENPDLLATILPRRTPTRRKDDERR</sequence>
<dbReference type="Pfam" id="PF00223">
    <property type="entry name" value="PsaA_PsaB"/>
    <property type="match status" value="1"/>
</dbReference>
<dbReference type="Proteomes" id="UP000775213">
    <property type="component" value="Unassembled WGS sequence"/>
</dbReference>
<evidence type="ECO:0008006" key="3">
    <source>
        <dbReference type="Google" id="ProtNLM"/>
    </source>
</evidence>
<dbReference type="AlphaFoldDB" id="A0AAV7G2R8"/>
<proteinExistence type="predicted"/>
<dbReference type="InterPro" id="IPR036408">
    <property type="entry name" value="PSI_PsaA/B_sf"/>
</dbReference>
<comment type="caution">
    <text evidence="1">The sequence shown here is derived from an EMBL/GenBank/DDBJ whole genome shotgun (WGS) entry which is preliminary data.</text>
</comment>
<gene>
    <name evidence="1" type="ORF">IEQ34_020606</name>
</gene>
<name>A0AAV7G2R8_DENCH</name>
<evidence type="ECO:0000313" key="2">
    <source>
        <dbReference type="Proteomes" id="UP000775213"/>
    </source>
</evidence>
<accession>A0AAV7G2R8</accession>
<dbReference type="SUPFAM" id="SSF81558">
    <property type="entry name" value="Photosystem I subunits PsaA/PsaB"/>
    <property type="match status" value="1"/>
</dbReference>
<dbReference type="GO" id="GO:0009535">
    <property type="term" value="C:chloroplast thylakoid membrane"/>
    <property type="evidence" value="ECO:0007669"/>
    <property type="project" value="TreeGrafter"/>
</dbReference>
<evidence type="ECO:0000313" key="1">
    <source>
        <dbReference type="EMBL" id="KAH0449914.1"/>
    </source>
</evidence>
<dbReference type="InterPro" id="IPR001280">
    <property type="entry name" value="PSI_PsaA/B"/>
</dbReference>
<dbReference type="EMBL" id="JAGFBR010000018">
    <property type="protein sequence ID" value="KAH0449914.1"/>
    <property type="molecule type" value="Genomic_DNA"/>
</dbReference>
<reference evidence="1 2" key="1">
    <citation type="journal article" date="2021" name="Hortic Res">
        <title>Chromosome-scale assembly of the Dendrobium chrysotoxum genome enhances the understanding of orchid evolution.</title>
        <authorList>
            <person name="Zhang Y."/>
            <person name="Zhang G.Q."/>
            <person name="Zhang D."/>
            <person name="Liu X.D."/>
            <person name="Xu X.Y."/>
            <person name="Sun W.H."/>
            <person name="Yu X."/>
            <person name="Zhu X."/>
            <person name="Wang Z.W."/>
            <person name="Zhao X."/>
            <person name="Zhong W.Y."/>
            <person name="Chen H."/>
            <person name="Yin W.L."/>
            <person name="Huang T."/>
            <person name="Niu S.C."/>
            <person name="Liu Z.J."/>
        </authorList>
    </citation>
    <scope>NUCLEOTIDE SEQUENCE [LARGE SCALE GENOMIC DNA]</scope>
    <source>
        <strain evidence="1">Lindl</strain>
    </source>
</reference>
<protein>
    <recommendedName>
        <fullName evidence="3">Photosystem I P700 chlorophyll a apoprotein A1</fullName>
    </recommendedName>
</protein>
<dbReference type="PANTHER" id="PTHR30128">
    <property type="entry name" value="OUTER MEMBRANE PROTEIN, OMPA-RELATED"/>
    <property type="match status" value="1"/>
</dbReference>
<dbReference type="PANTHER" id="PTHR30128:SF19">
    <property type="entry name" value="PHOTOSYSTEM I P700 CHLOROPHYLL A APOPROTEIN A1-RELATED"/>
    <property type="match status" value="1"/>
</dbReference>
<dbReference type="Gene3D" id="1.20.1130.10">
    <property type="entry name" value="Photosystem I PsaA/PsaB"/>
    <property type="match status" value="1"/>
</dbReference>
<keyword evidence="2" id="KW-1185">Reference proteome</keyword>
<dbReference type="GO" id="GO:0015979">
    <property type="term" value="P:photosynthesis"/>
    <property type="evidence" value="ECO:0007669"/>
    <property type="project" value="InterPro"/>
</dbReference>